<dbReference type="PROSITE" id="PS51387">
    <property type="entry name" value="FAD_PCMH"/>
    <property type="match status" value="1"/>
</dbReference>
<evidence type="ECO:0000256" key="3">
    <source>
        <dbReference type="ARBA" id="ARBA00022644"/>
    </source>
</evidence>
<dbReference type="InterPro" id="IPR016171">
    <property type="entry name" value="Vanillyl_alc_oxidase_C-sub2"/>
</dbReference>
<evidence type="ECO:0000313" key="6">
    <source>
        <dbReference type="Proteomes" id="UP000265719"/>
    </source>
</evidence>
<dbReference type="EMBL" id="CP063196">
    <property type="protein sequence ID" value="UOE21738.1"/>
    <property type="molecule type" value="Genomic_DNA"/>
</dbReference>
<dbReference type="Proteomes" id="UP000265719">
    <property type="component" value="Chromosome"/>
</dbReference>
<dbReference type="Gene3D" id="1.10.45.10">
    <property type="entry name" value="Vanillyl-alcohol Oxidase, Chain A, domain 4"/>
    <property type="match status" value="1"/>
</dbReference>
<dbReference type="Pfam" id="PF04030">
    <property type="entry name" value="ALO"/>
    <property type="match status" value="1"/>
</dbReference>
<evidence type="ECO:0000256" key="1">
    <source>
        <dbReference type="ARBA" id="ARBA00005147"/>
    </source>
</evidence>
<keyword evidence="4" id="KW-0560">Oxidoreductase</keyword>
<reference evidence="5" key="1">
    <citation type="submission" date="2020-10" db="EMBL/GenBank/DDBJ databases">
        <title>De novo genome project of the cellulose decomposer Thermobifida halotolerans type strain.</title>
        <authorList>
            <person name="Nagy I."/>
            <person name="Horvath B."/>
            <person name="Kukolya J."/>
            <person name="Nagy I."/>
            <person name="Orsini M."/>
        </authorList>
    </citation>
    <scope>NUCLEOTIDE SEQUENCE</scope>
    <source>
        <strain evidence="5">DSM 44931</strain>
    </source>
</reference>
<dbReference type="InterPro" id="IPR010031">
    <property type="entry name" value="FAD_lactone_oxidase-like"/>
</dbReference>
<gene>
    <name evidence="5" type="ORF">NI17_011925</name>
</gene>
<dbReference type="InterPro" id="IPR006094">
    <property type="entry name" value="Oxid_FAD_bind_N"/>
</dbReference>
<dbReference type="GO" id="GO:0080049">
    <property type="term" value="F:L-gulono-1,4-lactone dehydrogenase activity"/>
    <property type="evidence" value="ECO:0007669"/>
    <property type="project" value="TreeGrafter"/>
</dbReference>
<name>A0A399G3Z6_9ACTN</name>
<dbReference type="NCBIfam" id="TIGR01679">
    <property type="entry name" value="bact_FAD_ox"/>
    <property type="match status" value="1"/>
</dbReference>
<dbReference type="InterPro" id="IPR016167">
    <property type="entry name" value="FAD-bd_PCMH_sub1"/>
</dbReference>
<proteinExistence type="inferred from homology"/>
<protein>
    <submittedName>
        <fullName evidence="5">FAD-binding protein</fullName>
    </submittedName>
</protein>
<dbReference type="GO" id="GO:0003885">
    <property type="term" value="F:D-arabinono-1,4-lactone oxidase activity"/>
    <property type="evidence" value="ECO:0007669"/>
    <property type="project" value="InterPro"/>
</dbReference>
<evidence type="ECO:0000256" key="4">
    <source>
        <dbReference type="ARBA" id="ARBA00023002"/>
    </source>
</evidence>
<dbReference type="InterPro" id="IPR016169">
    <property type="entry name" value="FAD-bd_PCMH_sub2"/>
</dbReference>
<dbReference type="Gene3D" id="3.30.465.10">
    <property type="match status" value="1"/>
</dbReference>
<comment type="similarity">
    <text evidence="2">Belongs to the oxygen-dependent FAD-linked oxidoreductase family.</text>
</comment>
<dbReference type="PANTHER" id="PTHR43762">
    <property type="entry name" value="L-GULONOLACTONE OXIDASE"/>
    <property type="match status" value="1"/>
</dbReference>
<dbReference type="InterPro" id="IPR036318">
    <property type="entry name" value="FAD-bd_PCMH-like_sf"/>
</dbReference>
<dbReference type="SUPFAM" id="SSF56176">
    <property type="entry name" value="FAD-binding/transporter-associated domain-like"/>
    <property type="match status" value="1"/>
</dbReference>
<dbReference type="InterPro" id="IPR006093">
    <property type="entry name" value="Oxy_OxRdtase_FAD_BS"/>
</dbReference>
<dbReference type="RefSeq" id="WP_068693069.1">
    <property type="nucleotide sequence ID" value="NZ_CP063196.1"/>
</dbReference>
<comment type="pathway">
    <text evidence="1">Cofactor biosynthesis; L-ascorbate biosynthesis.</text>
</comment>
<sequence length="433" mass="47642">MTKTLWRNWADTHRMTPARVVTPNSTAEVAEAVRAAAAAGARVRMAGSGHSFTDIAVTDGTLLLPTALAAVRAVDLPGGRATVEAGMRLCDFNDALAAHGAALTNMGDIAVQTMAGATQTGTHGTGRASAGLAAQVERLEIVLADGTAVTCSADHEADLFQAARVGLGAFGVVTALTMAVEPAFLLHAREVPMPLDEVVERLAELRADNEHFEFFWFPHTDRTITKRNNRTTGPARPLTEFRAWLDDEFLSNSVFEAVNRAARRLPRLIPAINQVSARALTAREYVDASHRTFASPRRVRFVEMEYAIPVEHLPDVLREMRAGLARGEHRVSFPVEVRFAPADDVWLSTAYGRESAYVAVHVYQGCPYEAYFAALEAVFTAAAGRPHWGKMHTRDLSYLEKVYPRLHDALEVRERVDPQRRFTNTYLERVLGR</sequence>
<dbReference type="GO" id="GO:0071949">
    <property type="term" value="F:FAD binding"/>
    <property type="evidence" value="ECO:0007669"/>
    <property type="project" value="InterPro"/>
</dbReference>
<dbReference type="OrthoDB" id="9800184at2"/>
<dbReference type="InterPro" id="IPR016166">
    <property type="entry name" value="FAD-bd_PCMH"/>
</dbReference>
<dbReference type="PIRSF" id="PIRSF000136">
    <property type="entry name" value="LGO_GLO"/>
    <property type="match status" value="1"/>
</dbReference>
<accession>A0A399G3Z6</accession>
<dbReference type="PANTHER" id="PTHR43762:SF1">
    <property type="entry name" value="D-ARABINONO-1,4-LACTONE OXIDASE"/>
    <property type="match status" value="1"/>
</dbReference>
<dbReference type="GO" id="GO:0016020">
    <property type="term" value="C:membrane"/>
    <property type="evidence" value="ECO:0007669"/>
    <property type="project" value="InterPro"/>
</dbReference>
<dbReference type="GO" id="GO:0019853">
    <property type="term" value="P:L-ascorbic acid biosynthetic process"/>
    <property type="evidence" value="ECO:0007669"/>
    <property type="project" value="UniProtKB-UniPathway"/>
</dbReference>
<dbReference type="KEGG" id="thao:NI17_011925"/>
<dbReference type="PROSITE" id="PS00862">
    <property type="entry name" value="OX2_COVAL_FAD"/>
    <property type="match status" value="1"/>
</dbReference>
<dbReference type="Gene3D" id="3.30.43.10">
    <property type="entry name" value="Uridine Diphospho-n-acetylenolpyruvylglucosamine Reductase, domain 2"/>
    <property type="match status" value="1"/>
</dbReference>
<dbReference type="InterPro" id="IPR007173">
    <property type="entry name" value="ALO_C"/>
</dbReference>
<dbReference type="Gene3D" id="3.30.70.2520">
    <property type="match status" value="1"/>
</dbReference>
<evidence type="ECO:0000313" key="5">
    <source>
        <dbReference type="EMBL" id="UOE21738.1"/>
    </source>
</evidence>
<dbReference type="Pfam" id="PF01565">
    <property type="entry name" value="FAD_binding_4"/>
    <property type="match status" value="1"/>
</dbReference>
<keyword evidence="3" id="KW-0060">Ascorbate biosynthesis</keyword>
<evidence type="ECO:0000256" key="2">
    <source>
        <dbReference type="ARBA" id="ARBA00005466"/>
    </source>
</evidence>
<keyword evidence="6" id="KW-1185">Reference proteome</keyword>
<dbReference type="AlphaFoldDB" id="A0A399G3Z6"/>
<organism evidence="5 6">
    <name type="scientific">Thermobifida halotolerans</name>
    <dbReference type="NCBI Taxonomy" id="483545"/>
    <lineage>
        <taxon>Bacteria</taxon>
        <taxon>Bacillati</taxon>
        <taxon>Actinomycetota</taxon>
        <taxon>Actinomycetes</taxon>
        <taxon>Streptosporangiales</taxon>
        <taxon>Nocardiopsidaceae</taxon>
        <taxon>Thermobifida</taxon>
    </lineage>
</organism>